<dbReference type="GO" id="GO:0005178">
    <property type="term" value="F:integrin binding"/>
    <property type="evidence" value="ECO:0007669"/>
    <property type="project" value="TreeGrafter"/>
</dbReference>
<dbReference type="GO" id="GO:0046982">
    <property type="term" value="F:protein heterodimerization activity"/>
    <property type="evidence" value="ECO:0007669"/>
    <property type="project" value="InterPro"/>
</dbReference>
<evidence type="ECO:0000256" key="10">
    <source>
        <dbReference type="ARBA" id="ARBA00023136"/>
    </source>
</evidence>
<evidence type="ECO:0000256" key="11">
    <source>
        <dbReference type="ARBA" id="ARBA00023157"/>
    </source>
</evidence>
<dbReference type="InterPro" id="IPR003599">
    <property type="entry name" value="Ig_sub"/>
</dbReference>
<gene>
    <name evidence="15" type="ORF">GDO54_004027</name>
</gene>
<evidence type="ECO:0000259" key="14">
    <source>
        <dbReference type="PROSITE" id="PS50835"/>
    </source>
</evidence>
<keyword evidence="8" id="KW-0965">Cell junction</keyword>
<evidence type="ECO:0000313" key="16">
    <source>
        <dbReference type="Proteomes" id="UP001181693"/>
    </source>
</evidence>
<dbReference type="InterPro" id="IPR036179">
    <property type="entry name" value="Ig-like_dom_sf"/>
</dbReference>
<organism evidence="15 16">
    <name type="scientific">Pyxicephalus adspersus</name>
    <name type="common">African bullfrog</name>
    <dbReference type="NCBI Taxonomy" id="30357"/>
    <lineage>
        <taxon>Eukaryota</taxon>
        <taxon>Metazoa</taxon>
        <taxon>Chordata</taxon>
        <taxon>Craniata</taxon>
        <taxon>Vertebrata</taxon>
        <taxon>Euteleostomi</taxon>
        <taxon>Amphibia</taxon>
        <taxon>Batrachia</taxon>
        <taxon>Anura</taxon>
        <taxon>Neobatrachia</taxon>
        <taxon>Ranoidea</taxon>
        <taxon>Pyxicephalidae</taxon>
        <taxon>Pyxicephalinae</taxon>
        <taxon>Pyxicephalus</taxon>
    </lineage>
</organism>
<dbReference type="PANTHER" id="PTHR44598:SF2">
    <property type="entry name" value="JUNCTIONAL ADHESION MOLECULE C"/>
    <property type="match status" value="1"/>
</dbReference>
<keyword evidence="10 13" id="KW-0472">Membrane</keyword>
<keyword evidence="4" id="KW-0796">Tight junction</keyword>
<evidence type="ECO:0000256" key="5">
    <source>
        <dbReference type="ARBA" id="ARBA00022475"/>
    </source>
</evidence>
<evidence type="ECO:0000256" key="9">
    <source>
        <dbReference type="ARBA" id="ARBA00022989"/>
    </source>
</evidence>
<dbReference type="InterPro" id="IPR042974">
    <property type="entry name" value="JAM-C"/>
</dbReference>
<dbReference type="InterPro" id="IPR007110">
    <property type="entry name" value="Ig-like_dom"/>
</dbReference>
<comment type="caution">
    <text evidence="15">The sequence shown here is derived from an EMBL/GenBank/DDBJ whole genome shotgun (WGS) entry which is preliminary data.</text>
</comment>
<dbReference type="SUPFAM" id="SSF48726">
    <property type="entry name" value="Immunoglobulin"/>
    <property type="match status" value="2"/>
</dbReference>
<comment type="subcellular location">
    <subcellularLocation>
        <location evidence="2">Cell junction</location>
        <location evidence="2">Tight junction</location>
    </subcellularLocation>
    <subcellularLocation>
        <location evidence="1">Cell membrane</location>
        <topology evidence="1">Single-pass type I membrane protein</topology>
    </subcellularLocation>
</comment>
<dbReference type="SMART" id="SM00409">
    <property type="entry name" value="IG"/>
    <property type="match status" value="2"/>
</dbReference>
<protein>
    <recommendedName>
        <fullName evidence="14">Ig-like domain-containing protein</fullName>
    </recommendedName>
</protein>
<dbReference type="GO" id="GO:0016477">
    <property type="term" value="P:cell migration"/>
    <property type="evidence" value="ECO:0007669"/>
    <property type="project" value="TreeGrafter"/>
</dbReference>
<dbReference type="InterPro" id="IPR003598">
    <property type="entry name" value="Ig_sub2"/>
</dbReference>
<sequence>MPGVETRYPGFDSAVGCIILAVELTSINKNPEVQEYQRVELSCIIKNSNTNDPRIEWKKTRNNETTYVFFDNTIQGDLKNRAEIQSQSSLVIFNASRTDTGKYRCEVAAAEDQNILAEITVNLTVKVKPVTPQCQVPKSVPVGKSAILHCQENEGYPSSVYRWYRNSDALPEDSKTNPKFLNSSFTLNTNTGTLVFSAVNKGDMGQYYCIASNAAGTARCDAQLLEVYDLNIAAIVGGVLVVLVVLVFITVGICCAYRRGYFASNTRSSGQSYKNPTKPDSLNYLRSNDEGDFRHKSSFVI</sequence>
<evidence type="ECO:0000313" key="15">
    <source>
        <dbReference type="EMBL" id="DBA16657.1"/>
    </source>
</evidence>
<dbReference type="GO" id="GO:0098636">
    <property type="term" value="C:protein complex involved in cell adhesion"/>
    <property type="evidence" value="ECO:0007669"/>
    <property type="project" value="TreeGrafter"/>
</dbReference>
<dbReference type="GO" id="GO:0098632">
    <property type="term" value="F:cell-cell adhesion mediator activity"/>
    <property type="evidence" value="ECO:0007669"/>
    <property type="project" value="TreeGrafter"/>
</dbReference>
<evidence type="ECO:0000256" key="3">
    <source>
        <dbReference type="ARBA" id="ARBA00008637"/>
    </source>
</evidence>
<accession>A0AAV2ZZ15</accession>
<keyword evidence="7" id="KW-0732">Signal</keyword>
<dbReference type="GO" id="GO:0042803">
    <property type="term" value="F:protein homodimerization activity"/>
    <property type="evidence" value="ECO:0007669"/>
    <property type="project" value="InterPro"/>
</dbReference>
<dbReference type="PANTHER" id="PTHR44598">
    <property type="entry name" value="JUNCTIONAL ADHESION MOLECULE C"/>
    <property type="match status" value="1"/>
</dbReference>
<reference evidence="15" key="1">
    <citation type="thesis" date="2020" institute="ProQuest LLC" country="789 East Eisenhower Parkway, Ann Arbor, MI, USA">
        <title>Comparative Genomics and Chromosome Evolution.</title>
        <authorList>
            <person name="Mudd A.B."/>
        </authorList>
    </citation>
    <scope>NUCLEOTIDE SEQUENCE</scope>
    <source>
        <strain evidence="15">1538</strain>
        <tissue evidence="15">Blood</tissue>
    </source>
</reference>
<dbReference type="Pfam" id="PF13927">
    <property type="entry name" value="Ig_3"/>
    <property type="match status" value="2"/>
</dbReference>
<evidence type="ECO:0000256" key="2">
    <source>
        <dbReference type="ARBA" id="ARBA00004435"/>
    </source>
</evidence>
<dbReference type="SMART" id="SM00408">
    <property type="entry name" value="IGc2"/>
    <property type="match status" value="2"/>
</dbReference>
<dbReference type="Proteomes" id="UP001181693">
    <property type="component" value="Unassembled WGS sequence"/>
</dbReference>
<evidence type="ECO:0000256" key="12">
    <source>
        <dbReference type="ARBA" id="ARBA00023319"/>
    </source>
</evidence>
<dbReference type="GO" id="GO:0005923">
    <property type="term" value="C:bicellular tight junction"/>
    <property type="evidence" value="ECO:0007669"/>
    <property type="project" value="UniProtKB-SubCell"/>
</dbReference>
<dbReference type="GO" id="GO:0044291">
    <property type="term" value="C:cell-cell contact zone"/>
    <property type="evidence" value="ECO:0007669"/>
    <property type="project" value="TreeGrafter"/>
</dbReference>
<feature type="domain" description="Ig-like" evidence="14">
    <location>
        <begin position="132"/>
        <end position="225"/>
    </location>
</feature>
<keyword evidence="11" id="KW-1015">Disulfide bond</keyword>
<feature type="transmembrane region" description="Helical" evidence="13">
    <location>
        <begin position="232"/>
        <end position="257"/>
    </location>
</feature>
<keyword evidence="12" id="KW-0393">Immunoglobulin domain</keyword>
<dbReference type="EMBL" id="DYDO01000011">
    <property type="protein sequence ID" value="DBA16657.1"/>
    <property type="molecule type" value="Genomic_DNA"/>
</dbReference>
<dbReference type="InterPro" id="IPR013783">
    <property type="entry name" value="Ig-like_fold"/>
</dbReference>
<keyword evidence="16" id="KW-1185">Reference proteome</keyword>
<evidence type="ECO:0000256" key="13">
    <source>
        <dbReference type="SAM" id="Phobius"/>
    </source>
</evidence>
<keyword evidence="5" id="KW-1003">Cell membrane</keyword>
<evidence type="ECO:0000256" key="8">
    <source>
        <dbReference type="ARBA" id="ARBA00022949"/>
    </source>
</evidence>
<evidence type="ECO:0000256" key="7">
    <source>
        <dbReference type="ARBA" id="ARBA00022729"/>
    </source>
</evidence>
<evidence type="ECO:0000256" key="4">
    <source>
        <dbReference type="ARBA" id="ARBA00022427"/>
    </source>
</evidence>
<keyword evidence="6 13" id="KW-0812">Transmembrane</keyword>
<comment type="similarity">
    <text evidence="3">Belongs to the immunoglobulin superfamily.</text>
</comment>
<dbReference type="GO" id="GO:0005886">
    <property type="term" value="C:plasma membrane"/>
    <property type="evidence" value="ECO:0007669"/>
    <property type="project" value="UniProtKB-SubCell"/>
</dbReference>
<dbReference type="Gene3D" id="2.60.40.10">
    <property type="entry name" value="Immunoglobulins"/>
    <property type="match status" value="2"/>
</dbReference>
<dbReference type="PROSITE" id="PS50835">
    <property type="entry name" value="IG_LIKE"/>
    <property type="match status" value="2"/>
</dbReference>
<proteinExistence type="inferred from homology"/>
<dbReference type="AlphaFoldDB" id="A0AAV2ZZ15"/>
<name>A0AAV2ZZ15_PYXAD</name>
<feature type="domain" description="Ig-like" evidence="14">
    <location>
        <begin position="9"/>
        <end position="122"/>
    </location>
</feature>
<evidence type="ECO:0000256" key="1">
    <source>
        <dbReference type="ARBA" id="ARBA00004251"/>
    </source>
</evidence>
<evidence type="ECO:0000256" key="6">
    <source>
        <dbReference type="ARBA" id="ARBA00022692"/>
    </source>
</evidence>
<dbReference type="FunFam" id="2.60.40.10:FF:000342">
    <property type="entry name" value="Junctional adhesion molecule A"/>
    <property type="match status" value="1"/>
</dbReference>
<keyword evidence="9 13" id="KW-1133">Transmembrane helix</keyword>